<evidence type="ECO:0008006" key="3">
    <source>
        <dbReference type="Google" id="ProtNLM"/>
    </source>
</evidence>
<dbReference type="EMBL" id="WNCL01000017">
    <property type="protein sequence ID" value="MTU43359.1"/>
    <property type="molecule type" value="Genomic_DNA"/>
</dbReference>
<proteinExistence type="predicted"/>
<accession>A0A6I3SAK6</accession>
<evidence type="ECO:0000313" key="1">
    <source>
        <dbReference type="EMBL" id="MTU43359.1"/>
    </source>
</evidence>
<organism evidence="1 2">
    <name type="scientific">Parasutterella excrementihominis</name>
    <dbReference type="NCBI Taxonomy" id="487175"/>
    <lineage>
        <taxon>Bacteria</taxon>
        <taxon>Pseudomonadati</taxon>
        <taxon>Pseudomonadota</taxon>
        <taxon>Betaproteobacteria</taxon>
        <taxon>Burkholderiales</taxon>
        <taxon>Sutterellaceae</taxon>
        <taxon>Parasutterella</taxon>
    </lineage>
</organism>
<gene>
    <name evidence="1" type="ORF">GMD42_06945</name>
</gene>
<name>A0A6I3SAK6_9BURK</name>
<dbReference type="PROSITE" id="PS51257">
    <property type="entry name" value="PROKAR_LIPOPROTEIN"/>
    <property type="match status" value="1"/>
</dbReference>
<dbReference type="AlphaFoldDB" id="A0A6I3SAK6"/>
<protein>
    <recommendedName>
        <fullName evidence="3">Lipoprotein</fullName>
    </recommendedName>
</protein>
<evidence type="ECO:0000313" key="2">
    <source>
        <dbReference type="Proteomes" id="UP000462362"/>
    </source>
</evidence>
<reference evidence="1 2" key="1">
    <citation type="journal article" date="2019" name="Nat. Med.">
        <title>A library of human gut bacterial isolates paired with longitudinal multiomics data enables mechanistic microbiome research.</title>
        <authorList>
            <person name="Poyet M."/>
            <person name="Groussin M."/>
            <person name="Gibbons S.M."/>
            <person name="Avila-Pacheco J."/>
            <person name="Jiang X."/>
            <person name="Kearney S.M."/>
            <person name="Perrotta A.R."/>
            <person name="Berdy B."/>
            <person name="Zhao S."/>
            <person name="Lieberman T.D."/>
            <person name="Swanson P.K."/>
            <person name="Smith M."/>
            <person name="Roesemann S."/>
            <person name="Alexander J.E."/>
            <person name="Rich S.A."/>
            <person name="Livny J."/>
            <person name="Vlamakis H."/>
            <person name="Clish C."/>
            <person name="Bullock K."/>
            <person name="Deik A."/>
            <person name="Scott J."/>
            <person name="Pierce K.A."/>
            <person name="Xavier R.J."/>
            <person name="Alm E.J."/>
        </authorList>
    </citation>
    <scope>NUCLEOTIDE SEQUENCE [LARGE SCALE GENOMIC DNA]</scope>
    <source>
        <strain evidence="1 2">BIOML-A2</strain>
    </source>
</reference>
<comment type="caution">
    <text evidence="1">The sequence shown here is derived from an EMBL/GenBank/DDBJ whole genome shotgun (WGS) entry which is preliminary data.</text>
</comment>
<dbReference type="RefSeq" id="WP_149879518.1">
    <property type="nucleotide sequence ID" value="NZ_WNCA01000017.1"/>
</dbReference>
<dbReference type="Proteomes" id="UP000462362">
    <property type="component" value="Unassembled WGS sequence"/>
</dbReference>
<sequence length="115" mass="12286">MKNKLLLAVVAVSSLLTACGHVSNAVLSEQDLLDKAEFATGISRDQLTLVERSGSLDAVEYRVATKKGQQFRCYFTSALAVTSDAVCQEITKDGKKTTKKKTGDCNALLKAAGKC</sequence>